<dbReference type="SUPFAM" id="SSF52402">
    <property type="entry name" value="Adenine nucleotide alpha hydrolases-like"/>
    <property type="match status" value="1"/>
</dbReference>
<dbReference type="EMBL" id="CAJHNH020002213">
    <property type="protein sequence ID" value="CAG5125956.1"/>
    <property type="molecule type" value="Genomic_DNA"/>
</dbReference>
<comment type="similarity">
    <text evidence="2">In the C-terminal section; belongs to the NAD synthetase family.</text>
</comment>
<reference evidence="8" key="1">
    <citation type="submission" date="2021-04" db="EMBL/GenBank/DDBJ databases">
        <authorList>
            <consortium name="Molecular Ecology Group"/>
        </authorList>
    </citation>
    <scope>NUCLEOTIDE SEQUENCE</scope>
</reference>
<dbReference type="Pfam" id="PF00795">
    <property type="entry name" value="CN_hydrolase"/>
    <property type="match status" value="1"/>
</dbReference>
<evidence type="ECO:0000256" key="3">
    <source>
        <dbReference type="ARBA" id="ARBA00012743"/>
    </source>
</evidence>
<dbReference type="InterPro" id="IPR003010">
    <property type="entry name" value="C-N_Hydrolase"/>
</dbReference>
<organism evidence="8 9">
    <name type="scientific">Candidula unifasciata</name>
    <dbReference type="NCBI Taxonomy" id="100452"/>
    <lineage>
        <taxon>Eukaryota</taxon>
        <taxon>Metazoa</taxon>
        <taxon>Spiralia</taxon>
        <taxon>Lophotrochozoa</taxon>
        <taxon>Mollusca</taxon>
        <taxon>Gastropoda</taxon>
        <taxon>Heterobranchia</taxon>
        <taxon>Euthyneura</taxon>
        <taxon>Panpulmonata</taxon>
        <taxon>Eupulmonata</taxon>
        <taxon>Stylommatophora</taxon>
        <taxon>Helicina</taxon>
        <taxon>Helicoidea</taxon>
        <taxon>Geomitridae</taxon>
        <taxon>Candidula</taxon>
    </lineage>
</organism>
<evidence type="ECO:0000313" key="9">
    <source>
        <dbReference type="Proteomes" id="UP000678393"/>
    </source>
</evidence>
<evidence type="ECO:0000313" key="8">
    <source>
        <dbReference type="EMBL" id="CAG5125956.1"/>
    </source>
</evidence>
<dbReference type="PROSITE" id="PS50263">
    <property type="entry name" value="CN_HYDROLASE"/>
    <property type="match status" value="1"/>
</dbReference>
<feature type="non-terminal residue" evidence="8">
    <location>
        <position position="1"/>
    </location>
</feature>
<dbReference type="PIRSF" id="PIRSF006630">
    <property type="entry name" value="NADS_GAT"/>
    <property type="match status" value="1"/>
</dbReference>
<dbReference type="FunFam" id="3.60.110.10:FF:000003">
    <property type="entry name" value="Glutamine-dependent NAD(+) synthetase"/>
    <property type="match status" value="1"/>
</dbReference>
<keyword evidence="5" id="KW-0436">Ligase</keyword>
<dbReference type="Gene3D" id="3.40.50.620">
    <property type="entry name" value="HUPs"/>
    <property type="match status" value="1"/>
</dbReference>
<dbReference type="GO" id="GO:0004359">
    <property type="term" value="F:glutaminase activity"/>
    <property type="evidence" value="ECO:0007669"/>
    <property type="project" value="InterPro"/>
</dbReference>
<comment type="caution">
    <text evidence="8">The sequence shown here is derived from an EMBL/GenBank/DDBJ whole genome shotgun (WGS) entry which is preliminary data.</text>
</comment>
<dbReference type="Proteomes" id="UP000678393">
    <property type="component" value="Unassembled WGS sequence"/>
</dbReference>
<dbReference type="CDD" id="cd07570">
    <property type="entry name" value="GAT_Gln-NAD-synth"/>
    <property type="match status" value="1"/>
</dbReference>
<comment type="pathway">
    <text evidence="1">Cofactor biosynthesis; NAD(+) biosynthesis; NAD(+) from deamido-NAD(+) (L-Gln route): step 1/1.</text>
</comment>
<dbReference type="PANTHER" id="PTHR23090">
    <property type="entry name" value="NH 3 /GLUTAMINE-DEPENDENT NAD + SYNTHETASE"/>
    <property type="match status" value="1"/>
</dbReference>
<dbReference type="PANTHER" id="PTHR23090:SF9">
    <property type="entry name" value="GLUTAMINE-DEPENDENT NAD(+) SYNTHETASE"/>
    <property type="match status" value="1"/>
</dbReference>
<accession>A0A8S3ZFV4</accession>
<dbReference type="InterPro" id="IPR014729">
    <property type="entry name" value="Rossmann-like_a/b/a_fold"/>
</dbReference>
<dbReference type="OrthoDB" id="2020662at2759"/>
<evidence type="ECO:0000256" key="6">
    <source>
        <dbReference type="ARBA" id="ARBA00030681"/>
    </source>
</evidence>
<feature type="domain" description="CN hydrolase" evidence="7">
    <location>
        <begin position="5"/>
        <end position="275"/>
    </location>
</feature>
<dbReference type="GO" id="GO:0005737">
    <property type="term" value="C:cytoplasm"/>
    <property type="evidence" value="ECO:0007669"/>
    <property type="project" value="InterPro"/>
</dbReference>
<proteinExistence type="inferred from homology"/>
<dbReference type="GO" id="GO:0005524">
    <property type="term" value="F:ATP binding"/>
    <property type="evidence" value="ECO:0007669"/>
    <property type="project" value="InterPro"/>
</dbReference>
<dbReference type="Gene3D" id="3.60.110.10">
    <property type="entry name" value="Carbon-nitrogen hydrolase"/>
    <property type="match status" value="1"/>
</dbReference>
<protein>
    <recommendedName>
        <fullName evidence="4">Glutamine-dependent NAD(+) synthetase</fullName>
        <ecNumber evidence="3">6.3.5.1</ecNumber>
    </recommendedName>
    <alternativeName>
        <fullName evidence="6">NAD(+) synthase [glutamine-hydrolyzing]</fullName>
    </alternativeName>
</protein>
<dbReference type="InterPro" id="IPR036526">
    <property type="entry name" value="C-N_Hydrolase_sf"/>
</dbReference>
<evidence type="ECO:0000256" key="2">
    <source>
        <dbReference type="ARBA" id="ARBA00007145"/>
    </source>
</evidence>
<evidence type="ECO:0000256" key="1">
    <source>
        <dbReference type="ARBA" id="ARBA00005188"/>
    </source>
</evidence>
<dbReference type="AlphaFoldDB" id="A0A8S3ZFV4"/>
<sequence length="439" mass="49009">MGRKVIVAACSLNQWSMDFLGNMKRIIESIIEAKSRGARFRTGQELEISGYSCSDHFFESDTFLHSWEVLARIIANPDCQDILCDVGMPVMHKNVTYNCRVFFLNKKILLIRPKIMLANEGNYREPRWFTAWTKLKETEDHFLPRMLQEITGQRTVPFGDAVLSTYDTCIGAEICEEMWNPKSRHIELALDGVEIIANGSASYHELRKMYIRVDLVKSASMKSGGVYIFSNGVGCDGERCYWDGGSMIAVNGDIVAQGPQFTLAEVSVITAVIDLEDIRSYKTHIKSRCEVAASSKAFPRIIVDFSLSEGEYNLLADTKPISFTFLSPEEEIRYGPACWLWDYLRRSGQGGYFLPLSGGIDSSSTACIVASMCHMICDAVKSGNKSVTAEIQRITGQTDYIPTDPQKLANHIFMTCYMGSENSSSETQSYAAELAGQIG</sequence>
<dbReference type="GO" id="GO:0009435">
    <property type="term" value="P:NAD+ biosynthetic process"/>
    <property type="evidence" value="ECO:0007669"/>
    <property type="project" value="InterPro"/>
</dbReference>
<dbReference type="EC" id="6.3.5.1" evidence="3"/>
<dbReference type="InterPro" id="IPR003694">
    <property type="entry name" value="NAD_synthase"/>
</dbReference>
<keyword evidence="9" id="KW-1185">Reference proteome</keyword>
<name>A0A8S3ZFV4_9EUPU</name>
<evidence type="ECO:0000256" key="4">
    <source>
        <dbReference type="ARBA" id="ARBA00017309"/>
    </source>
</evidence>
<evidence type="ECO:0000259" key="7">
    <source>
        <dbReference type="PROSITE" id="PS50263"/>
    </source>
</evidence>
<dbReference type="SUPFAM" id="SSF56317">
    <property type="entry name" value="Carbon-nitrogen hydrolase"/>
    <property type="match status" value="1"/>
</dbReference>
<gene>
    <name evidence="8" type="ORF">CUNI_LOCUS11514</name>
</gene>
<evidence type="ECO:0000256" key="5">
    <source>
        <dbReference type="ARBA" id="ARBA00022598"/>
    </source>
</evidence>
<dbReference type="GO" id="GO:0003952">
    <property type="term" value="F:NAD+ synthase (glutamine-hydrolyzing) activity"/>
    <property type="evidence" value="ECO:0007669"/>
    <property type="project" value="UniProtKB-EC"/>
</dbReference>
<dbReference type="InterPro" id="IPR014445">
    <property type="entry name" value="Gln-dep_NAD_synthase"/>
</dbReference>